<dbReference type="PANTHER" id="PTHR42776">
    <property type="entry name" value="SERINE PEPTIDASE S9 FAMILY MEMBER"/>
    <property type="match status" value="1"/>
</dbReference>
<dbReference type="InterPro" id="IPR029058">
    <property type="entry name" value="AB_hydrolase_fold"/>
</dbReference>
<keyword evidence="4" id="KW-1185">Reference proteome</keyword>
<feature type="domain" description="Peptidase S9 prolyl oligopeptidase catalytic" evidence="2">
    <location>
        <begin position="654"/>
        <end position="810"/>
    </location>
</feature>
<dbReference type="OrthoDB" id="9812921at2"/>
<dbReference type="SUPFAM" id="SSF53474">
    <property type="entry name" value="alpha/beta-Hydrolases"/>
    <property type="match status" value="1"/>
</dbReference>
<dbReference type="InterPro" id="IPR001375">
    <property type="entry name" value="Peptidase_S9_cat"/>
</dbReference>
<organism evidence="3 4">
    <name type="scientific">Chryseobacterium oleae</name>
    <dbReference type="NCBI Taxonomy" id="491207"/>
    <lineage>
        <taxon>Bacteria</taxon>
        <taxon>Pseudomonadati</taxon>
        <taxon>Bacteroidota</taxon>
        <taxon>Flavobacteriia</taxon>
        <taxon>Flavobacteriales</taxon>
        <taxon>Weeksellaceae</taxon>
        <taxon>Chryseobacterium group</taxon>
        <taxon>Chryseobacterium</taxon>
    </lineage>
</organism>
<evidence type="ECO:0000256" key="1">
    <source>
        <dbReference type="ARBA" id="ARBA00022801"/>
    </source>
</evidence>
<proteinExistence type="predicted"/>
<keyword evidence="1" id="KW-0378">Hydrolase</keyword>
<reference evidence="4" key="1">
    <citation type="submission" date="2016-10" db="EMBL/GenBank/DDBJ databases">
        <authorList>
            <person name="Varghese N."/>
            <person name="Submissions S."/>
        </authorList>
    </citation>
    <scope>NUCLEOTIDE SEQUENCE [LARGE SCALE GENOMIC DNA]</scope>
    <source>
        <strain evidence="4">DSM 25575</strain>
    </source>
</reference>
<dbReference type="GO" id="GO:0004252">
    <property type="term" value="F:serine-type endopeptidase activity"/>
    <property type="evidence" value="ECO:0007669"/>
    <property type="project" value="TreeGrafter"/>
</dbReference>
<dbReference type="InterPro" id="IPR011044">
    <property type="entry name" value="Quino_amine_DH_bsu"/>
</dbReference>
<dbReference type="RefSeq" id="WP_090024908.1">
    <property type="nucleotide sequence ID" value="NZ_FOVD01000003.1"/>
</dbReference>
<name>A0A1I4YVR6_CHROL</name>
<dbReference type="Gene3D" id="3.40.50.1820">
    <property type="entry name" value="alpha/beta hydrolase"/>
    <property type="match status" value="1"/>
</dbReference>
<protein>
    <submittedName>
        <fullName evidence="3">Prolyl oligopeptidase family protein</fullName>
    </submittedName>
</protein>
<dbReference type="GO" id="GO:0006508">
    <property type="term" value="P:proteolysis"/>
    <property type="evidence" value="ECO:0007669"/>
    <property type="project" value="InterPro"/>
</dbReference>
<evidence type="ECO:0000313" key="4">
    <source>
        <dbReference type="Proteomes" id="UP000198769"/>
    </source>
</evidence>
<dbReference type="SUPFAM" id="SSF50969">
    <property type="entry name" value="YVTN repeat-like/Quinoprotein amine dehydrogenase"/>
    <property type="match status" value="1"/>
</dbReference>
<dbReference type="PANTHER" id="PTHR42776:SF4">
    <property type="entry name" value="ACYLAMINO-ACID-RELEASING ENZYME"/>
    <property type="match status" value="1"/>
</dbReference>
<evidence type="ECO:0000313" key="3">
    <source>
        <dbReference type="EMBL" id="SFN42118.1"/>
    </source>
</evidence>
<dbReference type="Pfam" id="PF00326">
    <property type="entry name" value="Peptidase_S9"/>
    <property type="match status" value="1"/>
</dbReference>
<gene>
    <name evidence="3" type="ORF">SAMN05421594_2719</name>
</gene>
<dbReference type="SUPFAM" id="SSF82171">
    <property type="entry name" value="DPP6 N-terminal domain-like"/>
    <property type="match status" value="1"/>
</dbReference>
<dbReference type="EMBL" id="FOVD01000003">
    <property type="protein sequence ID" value="SFN42118.1"/>
    <property type="molecule type" value="Genomic_DNA"/>
</dbReference>
<dbReference type="AlphaFoldDB" id="A0A1I4YVR6"/>
<accession>A0A1I4YVR6</accession>
<evidence type="ECO:0000259" key="2">
    <source>
        <dbReference type="Pfam" id="PF00326"/>
    </source>
</evidence>
<sequence>MDIKRAGKVCFFIFLSVFGIILRGQERLGVSKDTMDQWIAKFYETDNISMSPDGRWISVKKRYTDKDSILIFDTYRERDQPIAVEASMVQWCQGNCAMLSEQGKALWWNLKTRKEITYRDIRMSGLWSPGGYCILTKRDQLQVMDLEGNVVAEISDVLYYITDKKGNLFAQRKTETGTEILKFKESGFRKLVELNDLERMELSGSGKYLVLYRHSPVGLRSLMLMDTGTGTWSYPLEENGIRADFFILREIGNGSAFLIHAVNYVPYPEKEVEVWYGNDRDLERREQGRKMLGKYWIWRPGTDQAVLVHTQENETVSSIGSERYVLVFCADELQDYIHYIPDVNLYLQDTHTGQKTNIGRFSSGFINSEDGSLLVLKTPHGIWQLLNVKTLKRQKIQEKGLKKPYFSKDSKVVYFESETGLWTYSVESGKLLRMSTGQEKPVQIAGAREQSMSAGNNSLQSVIDDKGLVLKVNEKDGDAVSYYRFKNKKGMLLYSSSNNVKSAVFNSDYTKMAVLEENFNVPPRLWVVDTRAQQKKLLFDSGLSDQKAALLRQQIIPYTTSLGTPLKGILYYPANYNPLQEYPVIVHIYQKQSDQAKKYLLPRYDEIGFNIRTLVERGYFVYLPDVVTENGSPGTSGLDAVERSLEALHKYPLKLKRYGLIGHSFGSYLTNFIATHSDYFAAYISGSGVSDLISSYFSYNRNYSSPHYWQLETGQYEIGSSFFENKELYMRNNPILNADRVNAPILLWTGLKDRNVVPEQTMEFYIALKRGGKRVVALQYPDHGHDLGIGTPEAKDLTRRSIDWWDYFLKGKAHSPWIDKEMRESTH</sequence>
<dbReference type="Proteomes" id="UP000198769">
    <property type="component" value="Unassembled WGS sequence"/>
</dbReference>